<dbReference type="GO" id="GO:0019344">
    <property type="term" value="P:cysteine biosynthetic process"/>
    <property type="evidence" value="ECO:0007669"/>
    <property type="project" value="UniProtKB-UniRule"/>
</dbReference>
<evidence type="ECO:0000256" key="8">
    <source>
        <dbReference type="ARBA" id="ARBA00023032"/>
    </source>
</evidence>
<keyword evidence="4 11" id="KW-0997">Cell inner membrane</keyword>
<name>A0A1E2UI88_9GAMM</name>
<reference evidence="12 13" key="1">
    <citation type="submission" date="2016-03" db="EMBL/GenBank/DDBJ databases">
        <title>Chemosynthetic sulphur-oxidizing symbionts of marine invertebrate animals are capable of nitrogen fixation.</title>
        <authorList>
            <person name="Petersen J.M."/>
            <person name="Kemper A."/>
            <person name="Gruber-Vodicka H."/>
            <person name="Cardini U."/>
            <person name="Geest Mvander."/>
            <person name="Kleiner M."/>
            <person name="Bulgheresi S."/>
            <person name="Fussmann M."/>
            <person name="Herbold C."/>
            <person name="Seah B.K.B."/>
            <person name="Antony C.Paul."/>
            <person name="Liu D."/>
            <person name="Belitz A."/>
            <person name="Weber M."/>
        </authorList>
    </citation>
    <scope>NUCLEOTIDE SEQUENCE [LARGE SCALE GENOMIC DNA]</scope>
    <source>
        <strain evidence="12">G_D</strain>
    </source>
</reference>
<dbReference type="STRING" id="1818881.A3196_17910"/>
<comment type="function">
    <text evidence="11">High affinity, high specificity proton-dependent sulfate transporter, which mediates sulfate uptake. Provides the sulfur source for the cysteine synthesis pathway.</text>
</comment>
<dbReference type="NCBIfam" id="NF003433">
    <property type="entry name" value="PRK04949.1"/>
    <property type="match status" value="1"/>
</dbReference>
<dbReference type="GO" id="GO:0005886">
    <property type="term" value="C:plasma membrane"/>
    <property type="evidence" value="ECO:0007669"/>
    <property type="project" value="UniProtKB-SubCell"/>
</dbReference>
<evidence type="ECO:0000256" key="4">
    <source>
        <dbReference type="ARBA" id="ARBA00022519"/>
    </source>
</evidence>
<dbReference type="Proteomes" id="UP000094849">
    <property type="component" value="Unassembled WGS sequence"/>
</dbReference>
<dbReference type="HAMAP" id="MF_00468">
    <property type="entry name" value="CysZ"/>
    <property type="match status" value="1"/>
</dbReference>
<protein>
    <recommendedName>
        <fullName evidence="11">Sulfate transporter CysZ</fullName>
    </recommendedName>
</protein>
<dbReference type="OrthoDB" id="5292355at2"/>
<evidence type="ECO:0000313" key="12">
    <source>
        <dbReference type="EMBL" id="ODB94408.1"/>
    </source>
</evidence>
<evidence type="ECO:0000313" key="13">
    <source>
        <dbReference type="Proteomes" id="UP000094849"/>
    </source>
</evidence>
<sequence>MSSNPISGAGYLLEGLKLLFKPGIRPFVLIPLLINILVFSLLVWLGVDQFEQLMDRFLPDDESWLAWLRWLLWPLFAIAIILVVFYTFTVIANLIASPFNGLLAEKVELYLGGKLGDQPAGAKQIMKEVLPSILSELRKLLYFLLRAIPLLLLFLIPVINLAAPFLWILFSAWFLALEYGDYPMANHSLPFKEQHQRLKRVRMTSLAFGGGLTAMMMVPLLNFLAMPAGVAGATVFWHQQLQKLPKG</sequence>
<dbReference type="InterPro" id="IPR059112">
    <property type="entry name" value="CysZ/EI24"/>
</dbReference>
<keyword evidence="8 11" id="KW-0764">Sulfate transport</keyword>
<comment type="caution">
    <text evidence="12">The sequence shown here is derived from an EMBL/GenBank/DDBJ whole genome shotgun (WGS) entry which is preliminary data.</text>
</comment>
<feature type="transmembrane region" description="Helical" evidence="11">
    <location>
        <begin position="140"/>
        <end position="159"/>
    </location>
</feature>
<dbReference type="EMBL" id="LVJZ01000004">
    <property type="protein sequence ID" value="ODB94408.1"/>
    <property type="molecule type" value="Genomic_DNA"/>
</dbReference>
<dbReference type="GO" id="GO:0009675">
    <property type="term" value="F:high-affinity sulfate:proton symporter activity"/>
    <property type="evidence" value="ECO:0007669"/>
    <property type="project" value="TreeGrafter"/>
</dbReference>
<keyword evidence="10 11" id="KW-0198">Cysteine biosynthesis</keyword>
<dbReference type="Pfam" id="PF07264">
    <property type="entry name" value="EI24"/>
    <property type="match status" value="1"/>
</dbReference>
<dbReference type="PANTHER" id="PTHR37468:SF1">
    <property type="entry name" value="SULFATE TRANSPORTER CYSZ"/>
    <property type="match status" value="1"/>
</dbReference>
<evidence type="ECO:0000256" key="2">
    <source>
        <dbReference type="ARBA" id="ARBA00022448"/>
    </source>
</evidence>
<dbReference type="PANTHER" id="PTHR37468">
    <property type="entry name" value="SULFATE TRANSPORTER CYSZ"/>
    <property type="match status" value="1"/>
</dbReference>
<evidence type="ECO:0000256" key="7">
    <source>
        <dbReference type="ARBA" id="ARBA00022989"/>
    </source>
</evidence>
<organism evidence="12 13">
    <name type="scientific">Candidatus Thiodiazotropha endoloripes</name>
    <dbReference type="NCBI Taxonomy" id="1818881"/>
    <lineage>
        <taxon>Bacteria</taxon>
        <taxon>Pseudomonadati</taxon>
        <taxon>Pseudomonadota</taxon>
        <taxon>Gammaproteobacteria</taxon>
        <taxon>Chromatiales</taxon>
        <taxon>Sedimenticolaceae</taxon>
        <taxon>Candidatus Thiodiazotropha</taxon>
    </lineage>
</organism>
<keyword evidence="7 11" id="KW-1133">Transmembrane helix</keyword>
<keyword evidence="6 11" id="KW-0812">Transmembrane</keyword>
<evidence type="ECO:0000256" key="3">
    <source>
        <dbReference type="ARBA" id="ARBA00022475"/>
    </source>
</evidence>
<accession>A0A1E2UI88</accession>
<dbReference type="GO" id="GO:0000103">
    <property type="term" value="P:sulfate assimilation"/>
    <property type="evidence" value="ECO:0007669"/>
    <property type="project" value="InterPro"/>
</dbReference>
<keyword evidence="5 11" id="KW-0028">Amino-acid biosynthesis</keyword>
<evidence type="ECO:0000256" key="6">
    <source>
        <dbReference type="ARBA" id="ARBA00022692"/>
    </source>
</evidence>
<evidence type="ECO:0000256" key="5">
    <source>
        <dbReference type="ARBA" id="ARBA00022605"/>
    </source>
</evidence>
<keyword evidence="13" id="KW-1185">Reference proteome</keyword>
<comment type="subcellular location">
    <subcellularLocation>
        <location evidence="11">Cell inner membrane</location>
        <topology evidence="11">Multi-pass membrane protein</topology>
    </subcellularLocation>
    <subcellularLocation>
        <location evidence="1">Membrane</location>
        <topology evidence="1">Multi-pass membrane protein</topology>
    </subcellularLocation>
</comment>
<keyword evidence="9 11" id="KW-0472">Membrane</keyword>
<comment type="similarity">
    <text evidence="11">Belongs to the CysZ family.</text>
</comment>
<dbReference type="InterPro" id="IPR050480">
    <property type="entry name" value="CysZ-like"/>
</dbReference>
<keyword evidence="3 11" id="KW-1003">Cell membrane</keyword>
<gene>
    <name evidence="11" type="primary">cysZ</name>
    <name evidence="12" type="ORF">A3196_17910</name>
</gene>
<dbReference type="AlphaFoldDB" id="A0A1E2UI88"/>
<feature type="transmembrane region" description="Helical" evidence="11">
    <location>
        <begin position="67"/>
        <end position="96"/>
    </location>
</feature>
<dbReference type="RefSeq" id="WP_069006173.1">
    <property type="nucleotide sequence ID" value="NZ_LVJW01000006.1"/>
</dbReference>
<evidence type="ECO:0000256" key="10">
    <source>
        <dbReference type="ARBA" id="ARBA00023192"/>
    </source>
</evidence>
<feature type="transmembrane region" description="Helical" evidence="11">
    <location>
        <begin position="27"/>
        <end position="47"/>
    </location>
</feature>
<keyword evidence="2 11" id="KW-0813">Transport</keyword>
<evidence type="ECO:0000256" key="11">
    <source>
        <dbReference type="HAMAP-Rule" id="MF_00468"/>
    </source>
</evidence>
<proteinExistence type="inferred from homology"/>
<evidence type="ECO:0000256" key="9">
    <source>
        <dbReference type="ARBA" id="ARBA00023136"/>
    </source>
</evidence>
<feature type="transmembrane region" description="Helical" evidence="11">
    <location>
        <begin position="206"/>
        <end position="237"/>
    </location>
</feature>
<evidence type="ECO:0000256" key="1">
    <source>
        <dbReference type="ARBA" id="ARBA00004141"/>
    </source>
</evidence>
<dbReference type="InterPro" id="IPR022985">
    <property type="entry name" value="Sulfate_CysZ"/>
</dbReference>